<name>A0A8S1D8F3_9INSE</name>
<dbReference type="OrthoDB" id="6285196at2759"/>
<dbReference type="AlphaFoldDB" id="A0A8S1D8F3"/>
<keyword evidence="2" id="KW-1185">Reference proteome</keyword>
<dbReference type="EMBL" id="CADEPI010000134">
    <property type="protein sequence ID" value="CAB3376838.1"/>
    <property type="molecule type" value="Genomic_DNA"/>
</dbReference>
<dbReference type="Proteomes" id="UP000494165">
    <property type="component" value="Unassembled WGS sequence"/>
</dbReference>
<evidence type="ECO:0000313" key="2">
    <source>
        <dbReference type="Proteomes" id="UP000494165"/>
    </source>
</evidence>
<accession>A0A8S1D8F3</accession>
<comment type="caution">
    <text evidence="1">The sequence shown here is derived from an EMBL/GenBank/DDBJ whole genome shotgun (WGS) entry which is preliminary data.</text>
</comment>
<evidence type="ECO:0000313" key="1">
    <source>
        <dbReference type="EMBL" id="CAB3376838.1"/>
    </source>
</evidence>
<organism evidence="1 2">
    <name type="scientific">Cloeon dipterum</name>
    <dbReference type="NCBI Taxonomy" id="197152"/>
    <lineage>
        <taxon>Eukaryota</taxon>
        <taxon>Metazoa</taxon>
        <taxon>Ecdysozoa</taxon>
        <taxon>Arthropoda</taxon>
        <taxon>Hexapoda</taxon>
        <taxon>Insecta</taxon>
        <taxon>Pterygota</taxon>
        <taxon>Palaeoptera</taxon>
        <taxon>Ephemeroptera</taxon>
        <taxon>Pisciforma</taxon>
        <taxon>Baetidae</taxon>
        <taxon>Cloeon</taxon>
    </lineage>
</organism>
<sequence>MTQILSCVGGVPINLAEQMSSDLSREKQQDLVRLGGCPSCKTGSDKNMRIYAERVGGEGEEEVENEQQQRLTHVAVCIRQRR</sequence>
<protein>
    <submittedName>
        <fullName evidence="1">Uncharacterized protein</fullName>
    </submittedName>
</protein>
<reference evidence="1 2" key="1">
    <citation type="submission" date="2020-04" db="EMBL/GenBank/DDBJ databases">
        <authorList>
            <person name="Alioto T."/>
            <person name="Alioto T."/>
            <person name="Gomez Garrido J."/>
        </authorList>
    </citation>
    <scope>NUCLEOTIDE SEQUENCE [LARGE SCALE GENOMIC DNA]</scope>
</reference>
<gene>
    <name evidence="1" type="ORF">CLODIP_2_CD05852</name>
</gene>
<proteinExistence type="predicted"/>